<dbReference type="AlphaFoldDB" id="A0A0M3KIW6"/>
<proteinExistence type="predicted"/>
<evidence type="ECO:0000313" key="3">
    <source>
        <dbReference type="WBParaSite" id="ASIM_0002093801-mRNA-1"/>
    </source>
</evidence>
<name>A0A0M3KIW6_ANISI</name>
<dbReference type="WBParaSite" id="ASIM_0002093801-mRNA-1">
    <property type="protein sequence ID" value="ASIM_0002093801-mRNA-1"/>
    <property type="gene ID" value="ASIM_0002093801"/>
</dbReference>
<sequence>MLTCSDVISGFVSTIAGDVNGVSLGTVPSE</sequence>
<evidence type="ECO:0000313" key="1">
    <source>
        <dbReference type="EMBL" id="VDK75937.1"/>
    </source>
</evidence>
<reference evidence="1 2" key="2">
    <citation type="submission" date="2018-11" db="EMBL/GenBank/DDBJ databases">
        <authorList>
            <consortium name="Pathogen Informatics"/>
        </authorList>
    </citation>
    <scope>NUCLEOTIDE SEQUENCE [LARGE SCALE GENOMIC DNA]</scope>
</reference>
<reference evidence="3" key="1">
    <citation type="submission" date="2017-02" db="UniProtKB">
        <authorList>
            <consortium name="WormBaseParasite"/>
        </authorList>
    </citation>
    <scope>IDENTIFICATION</scope>
</reference>
<evidence type="ECO:0000313" key="2">
    <source>
        <dbReference type="Proteomes" id="UP000267096"/>
    </source>
</evidence>
<dbReference type="Proteomes" id="UP000267096">
    <property type="component" value="Unassembled WGS sequence"/>
</dbReference>
<gene>
    <name evidence="1" type="ORF">ASIM_LOCUS20314</name>
</gene>
<protein>
    <submittedName>
        <fullName evidence="3">DUF320 domain-containing protein</fullName>
    </submittedName>
</protein>
<dbReference type="EMBL" id="UYRR01039247">
    <property type="protein sequence ID" value="VDK75937.1"/>
    <property type="molecule type" value="Genomic_DNA"/>
</dbReference>
<keyword evidence="2" id="KW-1185">Reference proteome</keyword>
<organism evidence="3">
    <name type="scientific">Anisakis simplex</name>
    <name type="common">Herring worm</name>
    <dbReference type="NCBI Taxonomy" id="6269"/>
    <lineage>
        <taxon>Eukaryota</taxon>
        <taxon>Metazoa</taxon>
        <taxon>Ecdysozoa</taxon>
        <taxon>Nematoda</taxon>
        <taxon>Chromadorea</taxon>
        <taxon>Rhabditida</taxon>
        <taxon>Spirurina</taxon>
        <taxon>Ascaridomorpha</taxon>
        <taxon>Ascaridoidea</taxon>
        <taxon>Anisakidae</taxon>
        <taxon>Anisakis</taxon>
        <taxon>Anisakis simplex complex</taxon>
    </lineage>
</organism>
<accession>A0A0M3KIW6</accession>